<evidence type="ECO:0000313" key="1">
    <source>
        <dbReference type="EMBL" id="KAK3265943.1"/>
    </source>
</evidence>
<sequence>MKAANVLLSGNTMPISEAIPLFQPVVAPMTQGLGPLLEQLGNSPLRGQMDSSLQQLRGMSPPGVQQLLPLVEQLRPLYVDVAQGQQAFIPPVAEVQRMVQNYYNVKRTLLVRFGSDSLDQTPQISLWLQNGALIREGMDLTILGLHGDHLRPLRQPVPEVPSDLREYAGRGGDLLSQLAVMAGGSEAWDF</sequence>
<dbReference type="PANTHER" id="PTHR34127:SF1">
    <property type="entry name" value="OS04G0405600 PROTEIN"/>
    <property type="match status" value="1"/>
</dbReference>
<keyword evidence="2" id="KW-1185">Reference proteome</keyword>
<dbReference type="Proteomes" id="UP001190700">
    <property type="component" value="Unassembled WGS sequence"/>
</dbReference>
<organism evidence="1 2">
    <name type="scientific">Cymbomonas tetramitiformis</name>
    <dbReference type="NCBI Taxonomy" id="36881"/>
    <lineage>
        <taxon>Eukaryota</taxon>
        <taxon>Viridiplantae</taxon>
        <taxon>Chlorophyta</taxon>
        <taxon>Pyramimonadophyceae</taxon>
        <taxon>Pyramimonadales</taxon>
        <taxon>Pyramimonadaceae</taxon>
        <taxon>Cymbomonas</taxon>
    </lineage>
</organism>
<dbReference type="InterPro" id="IPR010765">
    <property type="entry name" value="DUF1350"/>
</dbReference>
<reference evidence="1 2" key="1">
    <citation type="journal article" date="2015" name="Genome Biol. Evol.">
        <title>Comparative Genomics of a Bacterivorous Green Alga Reveals Evolutionary Causalities and Consequences of Phago-Mixotrophic Mode of Nutrition.</title>
        <authorList>
            <person name="Burns J.A."/>
            <person name="Paasch A."/>
            <person name="Narechania A."/>
            <person name="Kim E."/>
        </authorList>
    </citation>
    <scope>NUCLEOTIDE SEQUENCE [LARGE SCALE GENOMIC DNA]</scope>
    <source>
        <strain evidence="1 2">PLY_AMNH</strain>
    </source>
</reference>
<evidence type="ECO:0000313" key="2">
    <source>
        <dbReference type="Proteomes" id="UP001190700"/>
    </source>
</evidence>
<dbReference type="EMBL" id="LGRX02013572">
    <property type="protein sequence ID" value="KAK3265943.1"/>
    <property type="molecule type" value="Genomic_DNA"/>
</dbReference>
<protein>
    <submittedName>
        <fullName evidence="1">Uncharacterized protein</fullName>
    </submittedName>
</protein>
<name>A0AAE0FUL5_9CHLO</name>
<proteinExistence type="predicted"/>
<accession>A0AAE0FUL5</accession>
<dbReference type="PANTHER" id="PTHR34127">
    <property type="entry name" value="OS04G0405600 PROTEIN"/>
    <property type="match status" value="1"/>
</dbReference>
<dbReference type="Pfam" id="PF07082">
    <property type="entry name" value="DUF1350"/>
    <property type="match status" value="1"/>
</dbReference>
<gene>
    <name evidence="1" type="ORF">CYMTET_25419</name>
</gene>
<dbReference type="AlphaFoldDB" id="A0AAE0FUL5"/>
<comment type="caution">
    <text evidence="1">The sequence shown here is derived from an EMBL/GenBank/DDBJ whole genome shotgun (WGS) entry which is preliminary data.</text>
</comment>